<gene>
    <name evidence="1" type="ORF">CMV_014861</name>
</gene>
<name>A0A8J4R2T5_9ROSI</name>
<comment type="caution">
    <text evidence="1">The sequence shown here is derived from an EMBL/GenBank/DDBJ whole genome shotgun (WGS) entry which is preliminary data.</text>
</comment>
<dbReference type="AlphaFoldDB" id="A0A8J4R2T5"/>
<dbReference type="Pfam" id="PF00023">
    <property type="entry name" value="Ank"/>
    <property type="match status" value="1"/>
</dbReference>
<dbReference type="InterPro" id="IPR002110">
    <property type="entry name" value="Ankyrin_rpt"/>
</dbReference>
<evidence type="ECO:0008006" key="3">
    <source>
        <dbReference type="Google" id="ProtNLM"/>
    </source>
</evidence>
<dbReference type="PANTHER" id="PTHR24121">
    <property type="entry name" value="NO MECHANORECEPTOR POTENTIAL C, ISOFORM D-RELATED"/>
    <property type="match status" value="1"/>
</dbReference>
<dbReference type="InterPro" id="IPR036770">
    <property type="entry name" value="Ankyrin_rpt-contain_sf"/>
</dbReference>
<dbReference type="SUPFAM" id="SSF48403">
    <property type="entry name" value="Ankyrin repeat"/>
    <property type="match status" value="1"/>
</dbReference>
<organism evidence="1 2">
    <name type="scientific">Castanea mollissima</name>
    <name type="common">Chinese chestnut</name>
    <dbReference type="NCBI Taxonomy" id="60419"/>
    <lineage>
        <taxon>Eukaryota</taxon>
        <taxon>Viridiplantae</taxon>
        <taxon>Streptophyta</taxon>
        <taxon>Embryophyta</taxon>
        <taxon>Tracheophyta</taxon>
        <taxon>Spermatophyta</taxon>
        <taxon>Magnoliopsida</taxon>
        <taxon>eudicotyledons</taxon>
        <taxon>Gunneridae</taxon>
        <taxon>Pentapetalae</taxon>
        <taxon>rosids</taxon>
        <taxon>fabids</taxon>
        <taxon>Fagales</taxon>
        <taxon>Fagaceae</taxon>
        <taxon>Castanea</taxon>
    </lineage>
</organism>
<evidence type="ECO:0000313" key="2">
    <source>
        <dbReference type="Proteomes" id="UP000737018"/>
    </source>
</evidence>
<proteinExistence type="predicted"/>
<sequence length="293" mass="34105">MIRSTLFQCYHYSTYRLPLSIYRMIRSEITVEREKMGDTDKEDDSLAIELSRNTMTGQWKKVVKMYERHKIEAFSARINTSGDTALHVAVSIAPDKEAQQLVRVIKDCYDGEVEKINDRYATELQKIEDRYVEEVEKIKDKAEYEEFLKYLQKKRNDDHNVYDKKAEKEITDILESAVWIKNNEGNTPLHVALSAQRISICFLLIRSFNSIQPLGMQNNRGESPLFLAAFHGLKNIFLCLHVFFLLGNSNTDFKSIDPAYLRCTDGETVLHCAIRLEYFGEHFFLTFFASPIK</sequence>
<evidence type="ECO:0000313" key="1">
    <source>
        <dbReference type="EMBL" id="KAF3960425.1"/>
    </source>
</evidence>
<dbReference type="OrthoDB" id="1930691at2759"/>
<dbReference type="Proteomes" id="UP000737018">
    <property type="component" value="Unassembled WGS sequence"/>
</dbReference>
<protein>
    <recommendedName>
        <fullName evidence="3">Transmembrane protein</fullName>
    </recommendedName>
</protein>
<dbReference type="PANTHER" id="PTHR24121:SF15">
    <property type="entry name" value="ANKYRIN REPEAT PROTEIN"/>
    <property type="match status" value="1"/>
</dbReference>
<keyword evidence="2" id="KW-1185">Reference proteome</keyword>
<reference evidence="1" key="1">
    <citation type="submission" date="2020-03" db="EMBL/GenBank/DDBJ databases">
        <title>Castanea mollissima Vanexum genome sequencing.</title>
        <authorList>
            <person name="Staton M."/>
        </authorList>
    </citation>
    <scope>NUCLEOTIDE SEQUENCE</scope>
    <source>
        <tissue evidence="1">Leaf</tissue>
    </source>
</reference>
<dbReference type="Gene3D" id="1.25.40.20">
    <property type="entry name" value="Ankyrin repeat-containing domain"/>
    <property type="match status" value="1"/>
</dbReference>
<dbReference type="EMBL" id="JRKL02002110">
    <property type="protein sequence ID" value="KAF3960425.1"/>
    <property type="molecule type" value="Genomic_DNA"/>
</dbReference>
<accession>A0A8J4R2T5</accession>